<gene>
    <name evidence="4" type="ORF">NCTC7807_05883</name>
</gene>
<dbReference type="AlphaFoldDB" id="A0A380PBW3"/>
<evidence type="ECO:0000313" key="5">
    <source>
        <dbReference type="Proteomes" id="UP000254150"/>
    </source>
</evidence>
<dbReference type="EMBL" id="UHID01000009">
    <property type="protein sequence ID" value="SUP62711.1"/>
    <property type="molecule type" value="Genomic_DNA"/>
</dbReference>
<proteinExistence type="inferred from homology"/>
<evidence type="ECO:0000256" key="2">
    <source>
        <dbReference type="ARBA" id="ARBA00035108"/>
    </source>
</evidence>
<dbReference type="GO" id="GO:0031412">
    <property type="term" value="P:gas vesicle organization"/>
    <property type="evidence" value="ECO:0007669"/>
    <property type="project" value="InterPro"/>
</dbReference>
<dbReference type="Proteomes" id="UP000254150">
    <property type="component" value="Unassembled WGS sequence"/>
</dbReference>
<evidence type="ECO:0000256" key="3">
    <source>
        <dbReference type="ARBA" id="ARBA00035643"/>
    </source>
</evidence>
<evidence type="ECO:0000256" key="1">
    <source>
        <dbReference type="ARBA" id="ARBA00022987"/>
    </source>
</evidence>
<accession>A0A380PBW3</accession>
<reference evidence="4 5" key="1">
    <citation type="submission" date="2018-06" db="EMBL/GenBank/DDBJ databases">
        <authorList>
            <consortium name="Pathogen Informatics"/>
            <person name="Doyle S."/>
        </authorList>
    </citation>
    <scope>NUCLEOTIDE SEQUENCE [LARGE SCALE GENOMIC DNA]</scope>
    <source>
        <strain evidence="4 5">NCTC7807</strain>
    </source>
</reference>
<dbReference type="RefSeq" id="WP_100452806.1">
    <property type="nucleotide sequence ID" value="NZ_UHID01000009.1"/>
</dbReference>
<keyword evidence="1" id="KW-0304">Gas vesicle</keyword>
<comment type="subcellular location">
    <subcellularLocation>
        <location evidence="2">Gas vesicle</location>
    </subcellularLocation>
</comment>
<dbReference type="PANTHER" id="PTHR36852:SF1">
    <property type="entry name" value="PROTEIN GVPL 2"/>
    <property type="match status" value="1"/>
</dbReference>
<comment type="similarity">
    <text evidence="3">Belongs to the gas vesicle GvpF/GvpL family.</text>
</comment>
<dbReference type="GO" id="GO:0031411">
    <property type="term" value="C:gas vesicle"/>
    <property type="evidence" value="ECO:0007669"/>
    <property type="project" value="UniProtKB-SubCell"/>
</dbReference>
<dbReference type="InterPro" id="IPR009430">
    <property type="entry name" value="GvpL/GvpF"/>
</dbReference>
<sequence>MSLYVYGVVGPGHPVPAERIGVGGAPVRLVAAEPDGPAAVTGDAPEGLRARRRDLTAHQELLTALAADGPVLPMRFGVVLPDAATLTGRLTTRRGAYEQALERVAGRVEMNVKAMPAQGEAALTQLLAEDQGLRALRARGLRRPGYEASVRLGQAVADALERRARLAAERVRRTLAPLAAEWCDGPEVEGCVLNVSLLLPRDTEAAFRAAADRLAAELAGRAELLLTGPLPCYSFVPAEAAGSPAPRRAAV</sequence>
<name>A0A380PBW3_STRGR</name>
<dbReference type="PANTHER" id="PTHR36852">
    <property type="entry name" value="PROTEIN GVPL 2"/>
    <property type="match status" value="1"/>
</dbReference>
<evidence type="ECO:0000313" key="4">
    <source>
        <dbReference type="EMBL" id="SUP62711.1"/>
    </source>
</evidence>
<dbReference type="Pfam" id="PF06386">
    <property type="entry name" value="GvpL_GvpF"/>
    <property type="match status" value="1"/>
</dbReference>
<protein>
    <submittedName>
        <fullName evidence="4">Gas vesicle synthesis protein</fullName>
    </submittedName>
</protein>
<organism evidence="4 5">
    <name type="scientific">Streptomyces griseus</name>
    <dbReference type="NCBI Taxonomy" id="1911"/>
    <lineage>
        <taxon>Bacteria</taxon>
        <taxon>Bacillati</taxon>
        <taxon>Actinomycetota</taxon>
        <taxon>Actinomycetes</taxon>
        <taxon>Kitasatosporales</taxon>
        <taxon>Streptomycetaceae</taxon>
        <taxon>Streptomyces</taxon>
    </lineage>
</organism>